<evidence type="ECO:0000313" key="2">
    <source>
        <dbReference type="EnsemblPlants" id="KQL02731"/>
    </source>
</evidence>
<reference evidence="2" key="2">
    <citation type="submission" date="2018-08" db="UniProtKB">
        <authorList>
            <consortium name="EnsemblPlants"/>
        </authorList>
    </citation>
    <scope>IDENTIFICATION</scope>
    <source>
        <strain evidence="2">Yugu1</strain>
    </source>
</reference>
<dbReference type="InParanoid" id="K3YP50"/>
<reference evidence="3" key="1">
    <citation type="journal article" date="2012" name="Nat. Biotechnol.">
        <title>Reference genome sequence of the model plant Setaria.</title>
        <authorList>
            <person name="Bennetzen J.L."/>
            <person name="Schmutz J."/>
            <person name="Wang H."/>
            <person name="Percifield R."/>
            <person name="Hawkins J."/>
            <person name="Pontaroli A.C."/>
            <person name="Estep M."/>
            <person name="Feng L."/>
            <person name="Vaughn J.N."/>
            <person name="Grimwood J."/>
            <person name="Jenkins J."/>
            <person name="Barry K."/>
            <person name="Lindquist E."/>
            <person name="Hellsten U."/>
            <person name="Deshpande S."/>
            <person name="Wang X."/>
            <person name="Wu X."/>
            <person name="Mitros T."/>
            <person name="Triplett J."/>
            <person name="Yang X."/>
            <person name="Ye C.Y."/>
            <person name="Mauro-Herrera M."/>
            <person name="Wang L."/>
            <person name="Li P."/>
            <person name="Sharma M."/>
            <person name="Sharma R."/>
            <person name="Ronald P.C."/>
            <person name="Panaud O."/>
            <person name="Kellogg E.A."/>
            <person name="Brutnell T.P."/>
            <person name="Doust A.N."/>
            <person name="Tuskan G.A."/>
            <person name="Rokhsar D."/>
            <person name="Devos K.M."/>
        </authorList>
    </citation>
    <scope>NUCLEOTIDE SEQUENCE [LARGE SCALE GENOMIC DNA]</scope>
    <source>
        <strain evidence="3">cv. Yugu1</strain>
    </source>
</reference>
<evidence type="ECO:0000256" key="1">
    <source>
        <dbReference type="SAM" id="MobiDB-lite"/>
    </source>
</evidence>
<keyword evidence="3" id="KW-1185">Reference proteome</keyword>
<evidence type="ECO:0000313" key="3">
    <source>
        <dbReference type="Proteomes" id="UP000004995"/>
    </source>
</evidence>
<dbReference type="HOGENOM" id="CLU_2473256_0_0_1"/>
<protein>
    <submittedName>
        <fullName evidence="2">Uncharacterized protein</fullName>
    </submittedName>
</protein>
<feature type="region of interest" description="Disordered" evidence="1">
    <location>
        <begin position="1"/>
        <end position="47"/>
    </location>
</feature>
<dbReference type="Proteomes" id="UP000004995">
    <property type="component" value="Unassembled WGS sequence"/>
</dbReference>
<accession>K3YP50</accession>
<organism evidence="2 3">
    <name type="scientific">Setaria italica</name>
    <name type="common">Foxtail millet</name>
    <name type="synonym">Panicum italicum</name>
    <dbReference type="NCBI Taxonomy" id="4555"/>
    <lineage>
        <taxon>Eukaryota</taxon>
        <taxon>Viridiplantae</taxon>
        <taxon>Streptophyta</taxon>
        <taxon>Embryophyta</taxon>
        <taxon>Tracheophyta</taxon>
        <taxon>Spermatophyta</taxon>
        <taxon>Magnoliopsida</taxon>
        <taxon>Liliopsida</taxon>
        <taxon>Poales</taxon>
        <taxon>Poaceae</taxon>
        <taxon>PACMAD clade</taxon>
        <taxon>Panicoideae</taxon>
        <taxon>Panicodae</taxon>
        <taxon>Paniceae</taxon>
        <taxon>Cenchrinae</taxon>
        <taxon>Setaria</taxon>
    </lineage>
</organism>
<proteinExistence type="predicted"/>
<dbReference type="EMBL" id="AGNK02004000">
    <property type="status" value="NOT_ANNOTATED_CDS"/>
    <property type="molecule type" value="Genomic_DNA"/>
</dbReference>
<sequence>MTIKMNCMSATDVHHGGNGQGTSSGSRHTPVVAVEPLGPPTQGMHQHPLLQDLAGDHEARQSRPLRLLRSLKVMSPRMRTLPMVSIWR</sequence>
<name>K3YP50_SETIT</name>
<dbReference type="Gramene" id="KQL02731">
    <property type="protein sequence ID" value="KQL02731"/>
    <property type="gene ID" value="SETIT_016042mg"/>
</dbReference>
<dbReference type="AlphaFoldDB" id="K3YP50"/>
<dbReference type="EnsemblPlants" id="KQL02731">
    <property type="protein sequence ID" value="KQL02731"/>
    <property type="gene ID" value="SETIT_016042mg"/>
</dbReference>